<sequence>MFADQLLAVRQSGYSASFCPDSVIQEGKPLRNMPAGATVVYRGWMLNATEYDRLAAAIGAATATPLTSPDKYLATHHLPNWYPLIAEFTPETFVIPLTADFETELRSLGWDEFFIKDYVKSLKTSRGSIVKDPSEIGSVVAEMERFRGMIEGGLCVRRVESFIAESERRYFVLNGRPFSPDGQPAPDLIHQVASRISSPYFSVDVIRRDDGVLRVVEVGDGQVSDLVGWTASAFAAIWAAV</sequence>
<dbReference type="Proteomes" id="UP000593765">
    <property type="component" value="Chromosome"/>
</dbReference>
<accession>A0A7M2WUV5</accession>
<gene>
    <name evidence="2" type="ORF">IPV69_20460</name>
</gene>
<evidence type="ECO:0000259" key="1">
    <source>
        <dbReference type="Pfam" id="PF14243"/>
    </source>
</evidence>
<evidence type="ECO:0000313" key="3">
    <source>
        <dbReference type="Proteomes" id="UP000593765"/>
    </source>
</evidence>
<organism evidence="2 3">
    <name type="scientific">Humisphaera borealis</name>
    <dbReference type="NCBI Taxonomy" id="2807512"/>
    <lineage>
        <taxon>Bacteria</taxon>
        <taxon>Pseudomonadati</taxon>
        <taxon>Planctomycetota</taxon>
        <taxon>Phycisphaerae</taxon>
        <taxon>Tepidisphaerales</taxon>
        <taxon>Tepidisphaeraceae</taxon>
        <taxon>Humisphaera</taxon>
    </lineage>
</organism>
<keyword evidence="3" id="KW-1185">Reference proteome</keyword>
<dbReference type="EMBL" id="CP063458">
    <property type="protein sequence ID" value="QOV88591.1"/>
    <property type="molecule type" value="Genomic_DNA"/>
</dbReference>
<name>A0A7M2WUV5_9BACT</name>
<evidence type="ECO:0000313" key="2">
    <source>
        <dbReference type="EMBL" id="QOV88591.1"/>
    </source>
</evidence>
<feature type="domain" description="ATP-grasp" evidence="1">
    <location>
        <begin position="108"/>
        <end position="240"/>
    </location>
</feature>
<dbReference type="InterPro" id="IPR025643">
    <property type="entry name" value="R2K_3"/>
</dbReference>
<dbReference type="KEGG" id="hbs:IPV69_20460"/>
<proteinExistence type="predicted"/>
<protein>
    <submittedName>
        <fullName evidence="2">ATP-grasp domain-containing protein</fullName>
    </submittedName>
</protein>
<reference evidence="2 3" key="1">
    <citation type="submission" date="2020-10" db="EMBL/GenBank/DDBJ databases">
        <title>Wide distribution of Phycisphaera-like planctomycetes from WD2101 soil group in peatlands and genome analysis of the first cultivated representative.</title>
        <authorList>
            <person name="Dedysh S.N."/>
            <person name="Beletsky A.V."/>
            <person name="Ivanova A."/>
            <person name="Kulichevskaya I.S."/>
            <person name="Suzina N.E."/>
            <person name="Philippov D.A."/>
            <person name="Rakitin A.L."/>
            <person name="Mardanov A.V."/>
            <person name="Ravin N.V."/>
        </authorList>
    </citation>
    <scope>NUCLEOTIDE SEQUENCE [LARGE SCALE GENOMIC DNA]</scope>
    <source>
        <strain evidence="2 3">M1803</strain>
    </source>
</reference>
<dbReference type="RefSeq" id="WP_206291583.1">
    <property type="nucleotide sequence ID" value="NZ_CP063458.1"/>
</dbReference>
<dbReference type="Pfam" id="PF14243">
    <property type="entry name" value="R2K_3"/>
    <property type="match status" value="1"/>
</dbReference>
<dbReference type="AlphaFoldDB" id="A0A7M2WUV5"/>